<evidence type="ECO:0000256" key="2">
    <source>
        <dbReference type="SAM" id="MobiDB-lite"/>
    </source>
</evidence>
<dbReference type="Proteomes" id="UP000031668">
    <property type="component" value="Unassembled WGS sequence"/>
</dbReference>
<feature type="coiled-coil region" evidence="1">
    <location>
        <begin position="194"/>
        <end position="221"/>
    </location>
</feature>
<proteinExistence type="predicted"/>
<comment type="caution">
    <text evidence="3">The sequence shown here is derived from an EMBL/GenBank/DDBJ whole genome shotgun (WGS) entry which is preliminary data.</text>
</comment>
<evidence type="ECO:0000313" key="4">
    <source>
        <dbReference type="Proteomes" id="UP000031668"/>
    </source>
</evidence>
<organism evidence="3 4">
    <name type="scientific">Thelohanellus kitauei</name>
    <name type="common">Myxosporean</name>
    <dbReference type="NCBI Taxonomy" id="669202"/>
    <lineage>
        <taxon>Eukaryota</taxon>
        <taxon>Metazoa</taxon>
        <taxon>Cnidaria</taxon>
        <taxon>Myxozoa</taxon>
        <taxon>Myxosporea</taxon>
        <taxon>Bivalvulida</taxon>
        <taxon>Platysporina</taxon>
        <taxon>Myxobolidae</taxon>
        <taxon>Thelohanellus</taxon>
    </lineage>
</organism>
<feature type="region of interest" description="Disordered" evidence="2">
    <location>
        <begin position="151"/>
        <end position="178"/>
    </location>
</feature>
<keyword evidence="4" id="KW-1185">Reference proteome</keyword>
<name>A0A0C2MCV5_THEKT</name>
<evidence type="ECO:0000256" key="1">
    <source>
        <dbReference type="SAM" id="Coils"/>
    </source>
</evidence>
<accession>A0A0C2MCV5</accession>
<feature type="compositionally biased region" description="Polar residues" evidence="2">
    <location>
        <begin position="151"/>
        <end position="165"/>
    </location>
</feature>
<dbReference type="EMBL" id="JWZT01004047">
    <property type="protein sequence ID" value="KII64976.1"/>
    <property type="molecule type" value="Genomic_DNA"/>
</dbReference>
<protein>
    <submittedName>
        <fullName evidence="3">Uncharacterized protein</fullName>
    </submittedName>
</protein>
<evidence type="ECO:0000313" key="3">
    <source>
        <dbReference type="EMBL" id="KII64976.1"/>
    </source>
</evidence>
<gene>
    <name evidence="3" type="ORF">RF11_05952</name>
</gene>
<dbReference type="AlphaFoldDB" id="A0A0C2MCV5"/>
<keyword evidence="1" id="KW-0175">Coiled coil</keyword>
<reference evidence="3 4" key="1">
    <citation type="journal article" date="2014" name="Genome Biol. Evol.">
        <title>The genome of the myxosporean Thelohanellus kitauei shows adaptations to nutrient acquisition within its fish host.</title>
        <authorList>
            <person name="Yang Y."/>
            <person name="Xiong J."/>
            <person name="Zhou Z."/>
            <person name="Huo F."/>
            <person name="Miao W."/>
            <person name="Ran C."/>
            <person name="Liu Y."/>
            <person name="Zhang J."/>
            <person name="Feng J."/>
            <person name="Wang M."/>
            <person name="Wang M."/>
            <person name="Wang L."/>
            <person name="Yao B."/>
        </authorList>
    </citation>
    <scope>NUCLEOTIDE SEQUENCE [LARGE SCALE GENOMIC DNA]</scope>
    <source>
        <strain evidence="3">Wuqing</strain>
    </source>
</reference>
<sequence length="290" mass="33477">MFIFHTIRSNLVKDARLANDMSKQLHYKDLATFLVSLTASPEASIIVPIIQVGNYRICTGSRWPCMPAYPYELQLYSGDTAISQGDCNPFLKGYNRAVFQHIHSLRWQEQLYAVTLLSVFKSMYDKYENPTSQLILKFLLFDFSNTGDPNSYTLQNPAGQPTILPQETLPDDSSRTSEGSFRRSDVLIWWLLDHFNWQRELDKLNQELAQQQRTLASMQGDPHPWMASQGPQEMPEEIFPYCRGCDYSMQPLCSCRDWKNFVDCDLLPNVMSGVSRFHTTRNSILDTYEP</sequence>